<evidence type="ECO:0000256" key="12">
    <source>
        <dbReference type="ARBA" id="ARBA00023136"/>
    </source>
</evidence>
<organism evidence="16">
    <name type="scientific">Xenopsylla cheopis</name>
    <name type="common">Oriental rat flea</name>
    <name type="synonym">Pulex cheopis</name>
    <dbReference type="NCBI Taxonomy" id="163159"/>
    <lineage>
        <taxon>Eukaryota</taxon>
        <taxon>Metazoa</taxon>
        <taxon>Ecdysozoa</taxon>
        <taxon>Arthropoda</taxon>
        <taxon>Hexapoda</taxon>
        <taxon>Insecta</taxon>
        <taxon>Pterygota</taxon>
        <taxon>Neoptera</taxon>
        <taxon>Endopterygota</taxon>
        <taxon>Siphonaptera</taxon>
        <taxon>Pulicidae</taxon>
        <taxon>Xenopsyllinae</taxon>
        <taxon>Xenopsylla</taxon>
    </lineage>
</organism>
<keyword evidence="9" id="KW-0249">Electron transport</keyword>
<evidence type="ECO:0000256" key="2">
    <source>
        <dbReference type="ARBA" id="ARBA00004298"/>
    </source>
</evidence>
<protein>
    <recommendedName>
        <fullName evidence="4">NADH dehydrogenase [ubiquinone] 1 alpha subcomplex subunit 1</fullName>
    </recommendedName>
    <alternativeName>
        <fullName evidence="14">Complex I-MWFE</fullName>
    </alternativeName>
    <alternativeName>
        <fullName evidence="13">NADH-ubiquinone oxidoreductase MWFE subunit</fullName>
    </alternativeName>
</protein>
<evidence type="ECO:0000256" key="9">
    <source>
        <dbReference type="ARBA" id="ARBA00022982"/>
    </source>
</evidence>
<keyword evidence="11" id="KW-0496">Mitochondrion</keyword>
<keyword evidence="5" id="KW-0813">Transport</keyword>
<evidence type="ECO:0000256" key="11">
    <source>
        <dbReference type="ARBA" id="ARBA00023128"/>
    </source>
</evidence>
<evidence type="ECO:0000256" key="4">
    <source>
        <dbReference type="ARBA" id="ARBA00016392"/>
    </source>
</evidence>
<evidence type="ECO:0000256" key="13">
    <source>
        <dbReference type="ARBA" id="ARBA00029847"/>
    </source>
</evidence>
<comment type="similarity">
    <text evidence="3">Belongs to the complex I NDUFA1 subunit family.</text>
</comment>
<proteinExistence type="inferred from homology"/>
<dbReference type="Pfam" id="PF15879">
    <property type="entry name" value="MWFE"/>
    <property type="match status" value="1"/>
</dbReference>
<evidence type="ECO:0000256" key="1">
    <source>
        <dbReference type="ARBA" id="ARBA00003195"/>
    </source>
</evidence>
<name>A0A6M2E1Q6_XENCH</name>
<comment type="function">
    <text evidence="1">Accessory subunit of the mitochondrial membrane respiratory chain NADH dehydrogenase (Complex I), that is believed not to be involved in catalysis. Complex I functions in the transfer of electrons from NADH to the respiratory chain. The immediate electron acceptor for the enzyme is believed to be ubiquinone.</text>
</comment>
<dbReference type="AlphaFoldDB" id="A0A6M2E1Q6"/>
<accession>A0A6M2E1Q6</accession>
<keyword evidence="8" id="KW-0999">Mitochondrion inner membrane</keyword>
<keyword evidence="6" id="KW-0679">Respiratory chain</keyword>
<dbReference type="EMBL" id="GIIL01007071">
    <property type="protein sequence ID" value="NOV50797.1"/>
    <property type="molecule type" value="Transcribed_RNA"/>
</dbReference>
<evidence type="ECO:0000256" key="7">
    <source>
        <dbReference type="ARBA" id="ARBA00022692"/>
    </source>
</evidence>
<comment type="subcellular location">
    <subcellularLocation>
        <location evidence="2">Mitochondrion inner membrane</location>
        <topology evidence="2">Single-pass membrane protein</topology>
        <orientation evidence="2">Matrix side</orientation>
    </subcellularLocation>
</comment>
<dbReference type="InterPro" id="IPR017384">
    <property type="entry name" value="NADH_Ub_cplx-1_asu_su-1"/>
</dbReference>
<evidence type="ECO:0000256" key="15">
    <source>
        <dbReference type="SAM" id="Phobius"/>
    </source>
</evidence>
<keyword evidence="12 15" id="KW-0472">Membrane</keyword>
<reference evidence="16" key="1">
    <citation type="submission" date="2020-03" db="EMBL/GenBank/DDBJ databases">
        <title>Transcriptomic Profiling of the Digestive Tract of the Rat Flea, Xenopsylla cheopis, Following Blood Feeding and Infection with Yersinia pestis.</title>
        <authorList>
            <person name="Bland D.M."/>
            <person name="Martens C.A."/>
            <person name="Virtaneva K."/>
            <person name="Kanakabandi K."/>
            <person name="Long D."/>
            <person name="Rosenke R."/>
            <person name="Saturday G.A."/>
            <person name="Hoyt F.H."/>
            <person name="Bruno D.P."/>
            <person name="Ribeiro J.M.C."/>
            <person name="Hinnebusch J."/>
        </authorList>
    </citation>
    <scope>NUCLEOTIDE SEQUENCE</scope>
</reference>
<evidence type="ECO:0000256" key="5">
    <source>
        <dbReference type="ARBA" id="ARBA00022448"/>
    </source>
</evidence>
<feature type="transmembrane region" description="Helical" evidence="15">
    <location>
        <begin position="6"/>
        <end position="24"/>
    </location>
</feature>
<evidence type="ECO:0000313" key="16">
    <source>
        <dbReference type="EMBL" id="NOV50797.1"/>
    </source>
</evidence>
<keyword evidence="7 15" id="KW-0812">Transmembrane</keyword>
<evidence type="ECO:0000256" key="3">
    <source>
        <dbReference type="ARBA" id="ARBA00009960"/>
    </source>
</evidence>
<evidence type="ECO:0000256" key="10">
    <source>
        <dbReference type="ARBA" id="ARBA00022989"/>
    </source>
</evidence>
<sequence>MWFEILPSFAIIATALYIPSLASYHMHKLVNGNPFLRDLGTRYQRRLYQRDEMLTKDPYVLNGLEVIPDE</sequence>
<dbReference type="PANTHER" id="PTHR17098">
    <property type="entry name" value="NADH-UBIQUINONE OXIDOREDUCTASE MWFE SUBUNIT"/>
    <property type="match status" value="1"/>
</dbReference>
<dbReference type="GO" id="GO:0005743">
    <property type="term" value="C:mitochondrial inner membrane"/>
    <property type="evidence" value="ECO:0007669"/>
    <property type="project" value="UniProtKB-SubCell"/>
</dbReference>
<evidence type="ECO:0000256" key="14">
    <source>
        <dbReference type="ARBA" id="ARBA00033255"/>
    </source>
</evidence>
<evidence type="ECO:0000256" key="6">
    <source>
        <dbReference type="ARBA" id="ARBA00022660"/>
    </source>
</evidence>
<evidence type="ECO:0000256" key="8">
    <source>
        <dbReference type="ARBA" id="ARBA00022792"/>
    </source>
</evidence>
<dbReference type="PANTHER" id="PTHR17098:SF2">
    <property type="entry name" value="NADH DEHYDROGENASE [UBIQUINONE] 1 ALPHA SUBCOMPLEX SUBUNIT 1"/>
    <property type="match status" value="1"/>
</dbReference>
<keyword evidence="10 15" id="KW-1133">Transmembrane helix</keyword>